<dbReference type="Pfam" id="PF13563">
    <property type="entry name" value="2_5_RNA_ligase2"/>
    <property type="match status" value="1"/>
</dbReference>
<dbReference type="EMBL" id="JADEYS010000002">
    <property type="protein sequence ID" value="MBE9396226.1"/>
    <property type="molecule type" value="Genomic_DNA"/>
</dbReference>
<dbReference type="GO" id="GO:0004113">
    <property type="term" value="F:2',3'-cyclic-nucleotide 3'-phosphodiesterase activity"/>
    <property type="evidence" value="ECO:0007669"/>
    <property type="project" value="InterPro"/>
</dbReference>
<dbReference type="Gene3D" id="3.90.1140.10">
    <property type="entry name" value="Cyclic phosphodiesterase"/>
    <property type="match status" value="1"/>
</dbReference>
<feature type="active site" description="Proton donor" evidence="2">
    <location>
        <position position="36"/>
    </location>
</feature>
<comment type="caution">
    <text evidence="3">The sequence shown here is derived from an EMBL/GenBank/DDBJ whole genome shotgun (WGS) entry which is preliminary data.</text>
</comment>
<protein>
    <recommendedName>
        <fullName evidence="2">RNA 2',3'-cyclic phosphodiesterase</fullName>
        <shortName evidence="2">RNA 2',3'-CPDase</shortName>
        <ecNumber evidence="2">3.1.4.58</ecNumber>
    </recommendedName>
</protein>
<dbReference type="AlphaFoldDB" id="A0A8J7K944"/>
<proteinExistence type="inferred from homology"/>
<keyword evidence="4" id="KW-1185">Reference proteome</keyword>
<feature type="short sequence motif" description="HXTX 1" evidence="2">
    <location>
        <begin position="36"/>
        <end position="39"/>
    </location>
</feature>
<reference evidence="3" key="1">
    <citation type="submission" date="2020-10" db="EMBL/GenBank/DDBJ databases">
        <title>Bacterium isolated from coastal waters sediment.</title>
        <authorList>
            <person name="Chen R.-J."/>
            <person name="Lu D.-C."/>
            <person name="Zhu K.-L."/>
            <person name="Du Z.-J."/>
        </authorList>
    </citation>
    <scope>NUCLEOTIDE SEQUENCE</scope>
    <source>
        <strain evidence="3">N1Y112</strain>
    </source>
</reference>
<feature type="short sequence motif" description="HXTX 2" evidence="2">
    <location>
        <begin position="116"/>
        <end position="119"/>
    </location>
</feature>
<dbReference type="EC" id="3.1.4.58" evidence="2"/>
<comment type="similarity">
    <text evidence="2">Belongs to the 2H phosphoesterase superfamily. ThpR family.</text>
</comment>
<gene>
    <name evidence="3" type="primary">thpR</name>
    <name evidence="3" type="ORF">IOQ59_03000</name>
</gene>
<accession>A0A8J7K944</accession>
<dbReference type="PANTHER" id="PTHR35561">
    <property type="entry name" value="RNA 2',3'-CYCLIC PHOSPHODIESTERASE"/>
    <property type="match status" value="1"/>
</dbReference>
<organism evidence="3 4">
    <name type="scientific">Pontibacterium sinense</name>
    <dbReference type="NCBI Taxonomy" id="2781979"/>
    <lineage>
        <taxon>Bacteria</taxon>
        <taxon>Pseudomonadati</taxon>
        <taxon>Pseudomonadota</taxon>
        <taxon>Gammaproteobacteria</taxon>
        <taxon>Oceanospirillales</taxon>
        <taxon>Oceanospirillaceae</taxon>
        <taxon>Pontibacterium</taxon>
    </lineage>
</organism>
<dbReference type="InterPro" id="IPR009097">
    <property type="entry name" value="Cyclic_Pdiesterase"/>
</dbReference>
<comment type="catalytic activity">
    <reaction evidence="2">
        <text>a 3'-end 2',3'-cyclophospho-ribonucleotide-RNA + H2O = a 3'-end 2'-phospho-ribonucleotide-RNA + H(+)</text>
        <dbReference type="Rhea" id="RHEA:11828"/>
        <dbReference type="Rhea" id="RHEA-COMP:10464"/>
        <dbReference type="Rhea" id="RHEA-COMP:17353"/>
        <dbReference type="ChEBI" id="CHEBI:15377"/>
        <dbReference type="ChEBI" id="CHEBI:15378"/>
        <dbReference type="ChEBI" id="CHEBI:83064"/>
        <dbReference type="ChEBI" id="CHEBI:173113"/>
        <dbReference type="EC" id="3.1.4.58"/>
    </reaction>
</comment>
<evidence type="ECO:0000256" key="2">
    <source>
        <dbReference type="HAMAP-Rule" id="MF_01940"/>
    </source>
</evidence>
<dbReference type="PANTHER" id="PTHR35561:SF1">
    <property type="entry name" value="RNA 2',3'-CYCLIC PHOSPHODIESTERASE"/>
    <property type="match status" value="1"/>
</dbReference>
<comment type="function">
    <text evidence="2">Hydrolyzes RNA 2',3'-cyclic phosphodiester to an RNA 2'-phosphomonoester.</text>
</comment>
<dbReference type="InterPro" id="IPR004175">
    <property type="entry name" value="RNA_CPDase"/>
</dbReference>
<sequence>MRLFIALDPPSDIRDAISDLQFPSDQIRWNNADQFHLTLAFLGEQADNQLDALCEQLAEIRFQPFELQTLDMGCFRHGALWLGFQSNPSLARLQKQLARSLYTIAIRLEHRRFHPHLTLGRSRSNPAPAVEHLQRQLNHQRFTFRVDRFLLKSSVLRQDGAVHQIEAEFLAD</sequence>
<evidence type="ECO:0000313" key="4">
    <source>
        <dbReference type="Proteomes" id="UP000640333"/>
    </source>
</evidence>
<feature type="active site" description="Proton acceptor" evidence="2">
    <location>
        <position position="116"/>
    </location>
</feature>
<keyword evidence="1 2" id="KW-0378">Hydrolase</keyword>
<name>A0A8J7K944_9GAMM</name>
<dbReference type="SUPFAM" id="SSF55144">
    <property type="entry name" value="LigT-like"/>
    <property type="match status" value="1"/>
</dbReference>
<evidence type="ECO:0000313" key="3">
    <source>
        <dbReference type="EMBL" id="MBE9396226.1"/>
    </source>
</evidence>
<evidence type="ECO:0000256" key="1">
    <source>
        <dbReference type="ARBA" id="ARBA00022801"/>
    </source>
</evidence>
<dbReference type="RefSeq" id="WP_193951773.1">
    <property type="nucleotide sequence ID" value="NZ_JADEYS010000002.1"/>
</dbReference>
<dbReference type="HAMAP" id="MF_01940">
    <property type="entry name" value="RNA_CPDase"/>
    <property type="match status" value="1"/>
</dbReference>
<dbReference type="GO" id="GO:0008664">
    <property type="term" value="F:RNA 2',3'-cyclic 3'-phosphodiesterase activity"/>
    <property type="evidence" value="ECO:0007669"/>
    <property type="project" value="UniProtKB-EC"/>
</dbReference>
<dbReference type="Proteomes" id="UP000640333">
    <property type="component" value="Unassembled WGS sequence"/>
</dbReference>
<dbReference type="NCBIfam" id="TIGR02258">
    <property type="entry name" value="2_5_ligase"/>
    <property type="match status" value="1"/>
</dbReference>